<gene>
    <name evidence="11" type="ORF">SALLE_v1c01420</name>
</gene>
<dbReference type="SUPFAM" id="SSF52540">
    <property type="entry name" value="P-loop containing nucleoside triphosphate hydrolases"/>
    <property type="match status" value="1"/>
</dbReference>
<accession>A0A345Z2I9</accession>
<dbReference type="PROSITE" id="PS00211">
    <property type="entry name" value="ABC_TRANSPORTER_1"/>
    <property type="match status" value="1"/>
</dbReference>
<keyword evidence="8 9" id="KW-0472">Membrane</keyword>
<sequence length="536" mass="61133">MKEKIKNTQEILNSLDTIIELKNVEKKYGSKTIFESINLKINASDRIGVIGPNGAGKSTISEIIGGTKKPTSGKVERKSDLIMGFQFQTTAYPVGITVLDMIKYYLEVFNVPMTEEQLDVTLKRYQIFKFKNRTLERLSGGQQQLVNILLCLIHNPDFVILDEISTGLDIEVRSEIFNIIEENIIKPDKGMLLVTHLMKEIEDLCNKFIYIDDGKIQESGLVSDLIKEYGSVENYTMKKFIDSKNKNIKNEKLPLRKLDEKNRFNKIINSETKKGKNIPLIKLILKYYYKGMAVPFFLLAFPIILMFLEGFAFKEIYADANSFAAANIIKQLTTSVATVCIIIVGISVLPQTLIEFKNSGLMKRIGATNTRVFNFMLSTISICVIFMILTFFWTMLWSGLMFGWEFGWGEILEPKDWWSSFGYLVIIILSSTTLGIMIASLFKSSSPTSYITISNIIFIPIAFLSGSFIPISLIEKSDILNPISYINPFKYSITPLNKAWMEGGEFNLENLYQIFTSMLLILMYSLISFKKMNWDK</sequence>
<protein>
    <submittedName>
        <fullName evidence="11">ABC transporter ATP-binding protein</fullName>
    </submittedName>
</protein>
<evidence type="ECO:0000256" key="8">
    <source>
        <dbReference type="ARBA" id="ARBA00023136"/>
    </source>
</evidence>
<keyword evidence="6 11" id="KW-0067">ATP-binding</keyword>
<reference evidence="11 12" key="1">
    <citation type="submission" date="2018-07" db="EMBL/GenBank/DDBJ databases">
        <title>Complete genome sequence of Spiroplasma alleghenense PLHS-1 (ATCC 51752).</title>
        <authorList>
            <person name="Chou L."/>
            <person name="Lee T.-Y."/>
            <person name="Tsai Y.-M."/>
            <person name="Kuo C.-H."/>
        </authorList>
    </citation>
    <scope>NUCLEOTIDE SEQUENCE [LARGE SCALE GENOMIC DNA]</scope>
    <source>
        <strain evidence="11 12">PLHS-1</strain>
    </source>
</reference>
<dbReference type="SMART" id="SM00382">
    <property type="entry name" value="AAA"/>
    <property type="match status" value="1"/>
</dbReference>
<evidence type="ECO:0000256" key="2">
    <source>
        <dbReference type="ARBA" id="ARBA00005417"/>
    </source>
</evidence>
<dbReference type="PANTHER" id="PTHR42711:SF5">
    <property type="entry name" value="ABC TRANSPORTER ATP-BINDING PROTEIN NATA"/>
    <property type="match status" value="1"/>
</dbReference>
<keyword evidence="5" id="KW-0547">Nucleotide-binding</keyword>
<dbReference type="Pfam" id="PF12698">
    <property type="entry name" value="ABC2_membrane_3"/>
    <property type="match status" value="1"/>
</dbReference>
<evidence type="ECO:0000256" key="6">
    <source>
        <dbReference type="ARBA" id="ARBA00022840"/>
    </source>
</evidence>
<dbReference type="InterPro" id="IPR003593">
    <property type="entry name" value="AAA+_ATPase"/>
</dbReference>
<dbReference type="InterPro" id="IPR050763">
    <property type="entry name" value="ABC_transporter_ATP-binding"/>
</dbReference>
<dbReference type="GO" id="GO:0016020">
    <property type="term" value="C:membrane"/>
    <property type="evidence" value="ECO:0007669"/>
    <property type="project" value="UniProtKB-SubCell"/>
</dbReference>
<dbReference type="Gene3D" id="3.40.50.300">
    <property type="entry name" value="P-loop containing nucleotide triphosphate hydrolases"/>
    <property type="match status" value="1"/>
</dbReference>
<evidence type="ECO:0000256" key="1">
    <source>
        <dbReference type="ARBA" id="ARBA00004141"/>
    </source>
</evidence>
<evidence type="ECO:0000313" key="11">
    <source>
        <dbReference type="EMBL" id="AXK50818.1"/>
    </source>
</evidence>
<feature type="domain" description="ABC transporter" evidence="10">
    <location>
        <begin position="19"/>
        <end position="238"/>
    </location>
</feature>
<dbReference type="GO" id="GO:0016887">
    <property type="term" value="F:ATP hydrolysis activity"/>
    <property type="evidence" value="ECO:0007669"/>
    <property type="project" value="InterPro"/>
</dbReference>
<evidence type="ECO:0000259" key="10">
    <source>
        <dbReference type="PROSITE" id="PS50893"/>
    </source>
</evidence>
<feature type="transmembrane region" description="Helical" evidence="9">
    <location>
        <begin position="328"/>
        <end position="354"/>
    </location>
</feature>
<evidence type="ECO:0000256" key="3">
    <source>
        <dbReference type="ARBA" id="ARBA00022448"/>
    </source>
</evidence>
<feature type="transmembrane region" description="Helical" evidence="9">
    <location>
        <begin position="287"/>
        <end position="308"/>
    </location>
</feature>
<dbReference type="GO" id="GO:0140359">
    <property type="term" value="F:ABC-type transporter activity"/>
    <property type="evidence" value="ECO:0007669"/>
    <property type="project" value="InterPro"/>
</dbReference>
<evidence type="ECO:0000313" key="12">
    <source>
        <dbReference type="Proteomes" id="UP000254792"/>
    </source>
</evidence>
<keyword evidence="12" id="KW-1185">Reference proteome</keyword>
<evidence type="ECO:0000256" key="5">
    <source>
        <dbReference type="ARBA" id="ARBA00022741"/>
    </source>
</evidence>
<dbReference type="KEGG" id="salx:SALLE_v1c01420"/>
<dbReference type="InterPro" id="IPR017871">
    <property type="entry name" value="ABC_transporter-like_CS"/>
</dbReference>
<feature type="transmembrane region" description="Helical" evidence="9">
    <location>
        <begin position="511"/>
        <end position="529"/>
    </location>
</feature>
<organism evidence="11 12">
    <name type="scientific">Spiroplasma alleghenense</name>
    <dbReference type="NCBI Taxonomy" id="216931"/>
    <lineage>
        <taxon>Bacteria</taxon>
        <taxon>Bacillati</taxon>
        <taxon>Mycoplasmatota</taxon>
        <taxon>Mollicutes</taxon>
        <taxon>Entomoplasmatales</taxon>
        <taxon>Spiroplasmataceae</taxon>
        <taxon>Spiroplasma</taxon>
    </lineage>
</organism>
<evidence type="ECO:0000256" key="9">
    <source>
        <dbReference type="SAM" id="Phobius"/>
    </source>
</evidence>
<dbReference type="Proteomes" id="UP000254792">
    <property type="component" value="Chromosome"/>
</dbReference>
<keyword evidence="7 9" id="KW-1133">Transmembrane helix</keyword>
<keyword evidence="4 9" id="KW-0812">Transmembrane</keyword>
<comment type="subcellular location">
    <subcellularLocation>
        <location evidence="1">Membrane</location>
        <topology evidence="1">Multi-pass membrane protein</topology>
    </subcellularLocation>
</comment>
<dbReference type="InterPro" id="IPR013525">
    <property type="entry name" value="ABC2_TM"/>
</dbReference>
<dbReference type="PROSITE" id="PS50893">
    <property type="entry name" value="ABC_TRANSPORTER_2"/>
    <property type="match status" value="1"/>
</dbReference>
<keyword evidence="3" id="KW-0813">Transport</keyword>
<comment type="similarity">
    <text evidence="2">Belongs to the ABC transporter superfamily.</text>
</comment>
<dbReference type="AlphaFoldDB" id="A0A345Z2I9"/>
<dbReference type="InterPro" id="IPR027417">
    <property type="entry name" value="P-loop_NTPase"/>
</dbReference>
<proteinExistence type="inferred from homology"/>
<dbReference type="GO" id="GO:0005524">
    <property type="term" value="F:ATP binding"/>
    <property type="evidence" value="ECO:0007669"/>
    <property type="project" value="UniProtKB-KW"/>
</dbReference>
<dbReference type="Pfam" id="PF00005">
    <property type="entry name" value="ABC_tran"/>
    <property type="match status" value="1"/>
</dbReference>
<dbReference type="RefSeq" id="WP_162807915.1">
    <property type="nucleotide sequence ID" value="NZ_CP031376.1"/>
</dbReference>
<feature type="transmembrane region" description="Helical" evidence="9">
    <location>
        <begin position="453"/>
        <end position="474"/>
    </location>
</feature>
<evidence type="ECO:0000256" key="4">
    <source>
        <dbReference type="ARBA" id="ARBA00022692"/>
    </source>
</evidence>
<dbReference type="PANTHER" id="PTHR42711">
    <property type="entry name" value="ABC TRANSPORTER ATP-BINDING PROTEIN"/>
    <property type="match status" value="1"/>
</dbReference>
<dbReference type="InterPro" id="IPR003439">
    <property type="entry name" value="ABC_transporter-like_ATP-bd"/>
</dbReference>
<feature type="transmembrane region" description="Helical" evidence="9">
    <location>
        <begin position="375"/>
        <end position="397"/>
    </location>
</feature>
<dbReference type="EMBL" id="CP031376">
    <property type="protein sequence ID" value="AXK50818.1"/>
    <property type="molecule type" value="Genomic_DNA"/>
</dbReference>
<name>A0A345Z2I9_9MOLU</name>
<evidence type="ECO:0000256" key="7">
    <source>
        <dbReference type="ARBA" id="ARBA00022989"/>
    </source>
</evidence>
<feature type="transmembrane region" description="Helical" evidence="9">
    <location>
        <begin position="417"/>
        <end position="441"/>
    </location>
</feature>